<evidence type="ECO:0000256" key="5">
    <source>
        <dbReference type="ARBA" id="ARBA00023136"/>
    </source>
</evidence>
<evidence type="ECO:0000256" key="1">
    <source>
        <dbReference type="ARBA" id="ARBA00004162"/>
    </source>
</evidence>
<keyword evidence="3" id="KW-0812">Transmembrane</keyword>
<sequence>MAKRRPQPKKVDFNMTPMIDVTFQLIIFFMLTTQMASQEIVTMKVPAPPWSVAKELGKNRAIVNVVPYSDKEIRQDETKMGLAKWFQIKSTRIPLGARSERELVDLLRKMKADSGDATEAFAVELRADQRIHYSQIQPVLRALQTAQMEKMRITALVGGRNE</sequence>
<dbReference type="EMBL" id="LAZR01009962">
    <property type="protein sequence ID" value="KKM69591.1"/>
    <property type="molecule type" value="Genomic_DNA"/>
</dbReference>
<dbReference type="Pfam" id="PF02472">
    <property type="entry name" value="ExbD"/>
    <property type="match status" value="1"/>
</dbReference>
<comment type="subcellular location">
    <subcellularLocation>
        <location evidence="1">Cell membrane</location>
        <topology evidence="1">Single-pass membrane protein</topology>
    </subcellularLocation>
</comment>
<dbReference type="PANTHER" id="PTHR30558:SF3">
    <property type="entry name" value="BIOPOLYMER TRANSPORT PROTEIN EXBD-RELATED"/>
    <property type="match status" value="1"/>
</dbReference>
<reference evidence="6" key="1">
    <citation type="journal article" date="2015" name="Nature">
        <title>Complex archaea that bridge the gap between prokaryotes and eukaryotes.</title>
        <authorList>
            <person name="Spang A."/>
            <person name="Saw J.H."/>
            <person name="Jorgensen S.L."/>
            <person name="Zaremba-Niedzwiedzka K."/>
            <person name="Martijn J."/>
            <person name="Lind A.E."/>
            <person name="van Eijk R."/>
            <person name="Schleper C."/>
            <person name="Guy L."/>
            <person name="Ettema T.J."/>
        </authorList>
    </citation>
    <scope>NUCLEOTIDE SEQUENCE</scope>
</reference>
<proteinExistence type="predicted"/>
<evidence type="ECO:0000256" key="2">
    <source>
        <dbReference type="ARBA" id="ARBA00022475"/>
    </source>
</evidence>
<comment type="caution">
    <text evidence="6">The sequence shown here is derived from an EMBL/GenBank/DDBJ whole genome shotgun (WGS) entry which is preliminary data.</text>
</comment>
<evidence type="ECO:0000256" key="3">
    <source>
        <dbReference type="ARBA" id="ARBA00022692"/>
    </source>
</evidence>
<name>A0A0F9K4L5_9ZZZZ</name>
<keyword evidence="4" id="KW-1133">Transmembrane helix</keyword>
<keyword evidence="2" id="KW-1003">Cell membrane</keyword>
<dbReference type="GO" id="GO:0005886">
    <property type="term" value="C:plasma membrane"/>
    <property type="evidence" value="ECO:0007669"/>
    <property type="project" value="UniProtKB-SubCell"/>
</dbReference>
<evidence type="ECO:0008006" key="7">
    <source>
        <dbReference type="Google" id="ProtNLM"/>
    </source>
</evidence>
<dbReference type="PANTHER" id="PTHR30558">
    <property type="entry name" value="EXBD MEMBRANE COMPONENT OF PMF-DRIVEN MACROMOLECULE IMPORT SYSTEM"/>
    <property type="match status" value="1"/>
</dbReference>
<keyword evidence="5" id="KW-0472">Membrane</keyword>
<dbReference type="GO" id="GO:0022857">
    <property type="term" value="F:transmembrane transporter activity"/>
    <property type="evidence" value="ECO:0007669"/>
    <property type="project" value="InterPro"/>
</dbReference>
<dbReference type="AlphaFoldDB" id="A0A0F9K4L5"/>
<evidence type="ECO:0000313" key="6">
    <source>
        <dbReference type="EMBL" id="KKM69591.1"/>
    </source>
</evidence>
<organism evidence="6">
    <name type="scientific">marine sediment metagenome</name>
    <dbReference type="NCBI Taxonomy" id="412755"/>
    <lineage>
        <taxon>unclassified sequences</taxon>
        <taxon>metagenomes</taxon>
        <taxon>ecological metagenomes</taxon>
    </lineage>
</organism>
<dbReference type="InterPro" id="IPR003400">
    <property type="entry name" value="ExbD"/>
</dbReference>
<protein>
    <recommendedName>
        <fullName evidence="7">Biopolymer transport protein ExbD/TolR</fullName>
    </recommendedName>
</protein>
<evidence type="ECO:0000256" key="4">
    <source>
        <dbReference type="ARBA" id="ARBA00022989"/>
    </source>
</evidence>
<gene>
    <name evidence="6" type="ORF">LCGC14_1449220</name>
</gene>
<accession>A0A0F9K4L5</accession>